<dbReference type="PANTHER" id="PTHR48021">
    <property type="match status" value="1"/>
</dbReference>
<feature type="transmembrane region" description="Helical" evidence="8">
    <location>
        <begin position="513"/>
        <end position="532"/>
    </location>
</feature>
<organism evidence="10 11">
    <name type="scientific">Parthenolecanium corni</name>
    <dbReference type="NCBI Taxonomy" id="536013"/>
    <lineage>
        <taxon>Eukaryota</taxon>
        <taxon>Metazoa</taxon>
        <taxon>Ecdysozoa</taxon>
        <taxon>Arthropoda</taxon>
        <taxon>Hexapoda</taxon>
        <taxon>Insecta</taxon>
        <taxon>Pterygota</taxon>
        <taxon>Neoptera</taxon>
        <taxon>Paraneoptera</taxon>
        <taxon>Hemiptera</taxon>
        <taxon>Sternorrhyncha</taxon>
        <taxon>Coccoidea</taxon>
        <taxon>Coccidae</taxon>
        <taxon>Parthenolecanium</taxon>
    </lineage>
</organism>
<feature type="transmembrane region" description="Helical" evidence="8">
    <location>
        <begin position="812"/>
        <end position="835"/>
    </location>
</feature>
<feature type="transmembrane region" description="Helical" evidence="8">
    <location>
        <begin position="137"/>
        <end position="161"/>
    </location>
</feature>
<keyword evidence="3" id="KW-1003">Cell membrane</keyword>
<dbReference type="AlphaFoldDB" id="A0AAN9Y4G2"/>
<accession>A0AAN9Y4G2</accession>
<feature type="transmembrane region" description="Helical" evidence="8">
    <location>
        <begin position="78"/>
        <end position="97"/>
    </location>
</feature>
<evidence type="ECO:0000256" key="1">
    <source>
        <dbReference type="ARBA" id="ARBA00004651"/>
    </source>
</evidence>
<dbReference type="Proteomes" id="UP001367676">
    <property type="component" value="Unassembled WGS sequence"/>
</dbReference>
<feature type="transmembrane region" description="Helical" evidence="8">
    <location>
        <begin position="841"/>
        <end position="861"/>
    </location>
</feature>
<feature type="transmembrane region" description="Helical" evidence="8">
    <location>
        <begin position="408"/>
        <end position="429"/>
    </location>
</feature>
<evidence type="ECO:0000256" key="4">
    <source>
        <dbReference type="ARBA" id="ARBA00022597"/>
    </source>
</evidence>
<keyword evidence="4" id="KW-0762">Sugar transport</keyword>
<evidence type="ECO:0000256" key="7">
    <source>
        <dbReference type="ARBA" id="ARBA00023136"/>
    </source>
</evidence>
<dbReference type="EMBL" id="JBBCAQ010000027">
    <property type="protein sequence ID" value="KAK7586160.1"/>
    <property type="molecule type" value="Genomic_DNA"/>
</dbReference>
<sequence>MTDNDTTIFSGSLVIFNEISMGFVYGWVAPTIRQQQAAHSEFQLDNEQCSWIGSLADLGRIFGPFMAGVFINKLGRRITLIFCTIVFFAVWPFVLFYRSIEVIYASRFAFGLVVGLNDVCSSIYVGENCRPNLRAVFSSISILVFYAGELVEFALATYFSYTVVASVNSIITFLALSCILVATETPHYLITRKKLDKAEKNFNWLRGKAEADEEFEKLKTFVEQEQSEKISFKELLVNKTYYKPVLLILILCFFMMMTGFSAITSFVSIAFGESDTLTPNQFVTLYGLGQFIAVCASPFVIEKLNRRTILISSFAFVTVIHAASAALYLAKASGIQIPYSSWLIFATITLYSMTFSFGLHPIFYTIRGELFPQNVKAIGGSIAIIGHSCIGFLSSKMFLVVADAYGMYTNFLTLAASSAVAILYVYIWIPETKGKTLAEIQQELRGQFFGNEILMGMGYGWLAPTIRRLRTPNEQIWLNDEQCSWLGSLHDFGRILGTFTAGFLLDVCGRKMALTLSSVIYFVMWPSVAFAGSAATLYAIRFAFGVSVGINDVCSSIYVAENCGTRQRSIFASITMACYYGGELLEFAICTYLPYKTVALTNATVGLLALSTNLWCTESAQFLIAKGKYAKAESNLRWLRGGTLQQSEFEELKRDVVEENAKRLTFLEFVSNAVYRKTVLMTLTLTVLMMASGPQSIVTFASLIFVQSAALTPDEYTTIFGIWQFVAVCMSLLVINRCNRKTLLVASFLLMAAAQGVAAALYYVHVYVQPIAHFPWLIFAAVASYAMVFCLGVHPLSFVIRGEVFPQKIKAIGGAISVTGHSMTAFATSKIFLLLTDTCGMYVNFVIYAVFCVISALYVLWAVPETRGKTLAEIRKIMENW</sequence>
<keyword evidence="5 8" id="KW-0812">Transmembrane</keyword>
<dbReference type="PROSITE" id="PS50850">
    <property type="entry name" value="MFS"/>
    <property type="match status" value="2"/>
</dbReference>
<keyword evidence="11" id="KW-1185">Reference proteome</keyword>
<feature type="transmembrane region" description="Helical" evidence="8">
    <location>
        <begin position="716"/>
        <end position="735"/>
    </location>
</feature>
<reference evidence="10 11" key="1">
    <citation type="submission" date="2024-03" db="EMBL/GenBank/DDBJ databases">
        <title>Adaptation during the transition from Ophiocordyceps entomopathogen to insect associate is accompanied by gene loss and intensified selection.</title>
        <authorList>
            <person name="Ward C.M."/>
            <person name="Onetto C.A."/>
            <person name="Borneman A.R."/>
        </authorList>
    </citation>
    <scope>NUCLEOTIDE SEQUENCE [LARGE SCALE GENOMIC DNA]</scope>
    <source>
        <strain evidence="10">AWRI1</strain>
        <tissue evidence="10">Single Adult Female</tissue>
    </source>
</reference>
<evidence type="ECO:0000256" key="2">
    <source>
        <dbReference type="ARBA" id="ARBA00022448"/>
    </source>
</evidence>
<dbReference type="InterPro" id="IPR020846">
    <property type="entry name" value="MFS_dom"/>
</dbReference>
<dbReference type="Pfam" id="PF00083">
    <property type="entry name" value="Sugar_tr"/>
    <property type="match status" value="2"/>
</dbReference>
<comment type="caution">
    <text evidence="10">The sequence shown here is derived from an EMBL/GenBank/DDBJ whole genome shotgun (WGS) entry which is preliminary data.</text>
</comment>
<keyword evidence="7 8" id="KW-0472">Membrane</keyword>
<dbReference type="InterPro" id="IPR050549">
    <property type="entry name" value="MFS_Trehalose_Transporter"/>
</dbReference>
<feature type="transmembrane region" description="Helical" evidence="8">
    <location>
        <begin position="378"/>
        <end position="402"/>
    </location>
</feature>
<evidence type="ECO:0000256" key="5">
    <source>
        <dbReference type="ARBA" id="ARBA00022692"/>
    </source>
</evidence>
<proteinExistence type="predicted"/>
<feature type="transmembrane region" description="Helical" evidence="8">
    <location>
        <begin position="342"/>
        <end position="366"/>
    </location>
</feature>
<keyword evidence="6 8" id="KW-1133">Transmembrane helix</keyword>
<evidence type="ECO:0000256" key="6">
    <source>
        <dbReference type="ARBA" id="ARBA00022989"/>
    </source>
</evidence>
<feature type="domain" description="Major facilitator superfamily (MFS) profile" evidence="9">
    <location>
        <begin position="1"/>
        <end position="433"/>
    </location>
</feature>
<feature type="domain" description="Major facilitator superfamily (MFS) profile" evidence="9">
    <location>
        <begin position="444"/>
        <end position="867"/>
    </location>
</feature>
<dbReference type="GO" id="GO:0005886">
    <property type="term" value="C:plasma membrane"/>
    <property type="evidence" value="ECO:0007669"/>
    <property type="project" value="UniProtKB-SubCell"/>
</dbReference>
<dbReference type="InterPro" id="IPR005828">
    <property type="entry name" value="MFS_sugar_transport-like"/>
</dbReference>
<protein>
    <recommendedName>
        <fullName evidence="9">Major facilitator superfamily (MFS) profile domain-containing protein</fullName>
    </recommendedName>
</protein>
<feature type="transmembrane region" description="Helical" evidence="8">
    <location>
        <begin position="167"/>
        <end position="190"/>
    </location>
</feature>
<dbReference type="Gene3D" id="1.20.1250.20">
    <property type="entry name" value="MFS general substrate transporter like domains"/>
    <property type="match status" value="2"/>
</dbReference>
<feature type="transmembrane region" description="Helical" evidence="8">
    <location>
        <begin position="679"/>
        <end position="704"/>
    </location>
</feature>
<gene>
    <name evidence="10" type="ORF">V9T40_004036</name>
</gene>
<feature type="transmembrane region" description="Helical" evidence="8">
    <location>
        <begin position="103"/>
        <end position="125"/>
    </location>
</feature>
<feature type="transmembrane region" description="Helical" evidence="8">
    <location>
        <begin position="245"/>
        <end position="271"/>
    </location>
</feature>
<dbReference type="FunFam" id="1.20.1250.20:FF:000218">
    <property type="entry name" value="facilitated trehalose transporter Tret1"/>
    <property type="match status" value="2"/>
</dbReference>
<feature type="transmembrane region" description="Helical" evidence="8">
    <location>
        <begin position="308"/>
        <end position="330"/>
    </location>
</feature>
<evidence type="ECO:0000313" key="11">
    <source>
        <dbReference type="Proteomes" id="UP001367676"/>
    </source>
</evidence>
<keyword evidence="2" id="KW-0813">Transport</keyword>
<feature type="transmembrane region" description="Helical" evidence="8">
    <location>
        <begin position="283"/>
        <end position="301"/>
    </location>
</feature>
<dbReference type="InterPro" id="IPR036259">
    <property type="entry name" value="MFS_trans_sf"/>
</dbReference>
<feature type="transmembrane region" description="Helical" evidence="8">
    <location>
        <begin position="742"/>
        <end position="764"/>
    </location>
</feature>
<evidence type="ECO:0000256" key="3">
    <source>
        <dbReference type="ARBA" id="ARBA00022475"/>
    </source>
</evidence>
<comment type="subcellular location">
    <subcellularLocation>
        <location evidence="1">Cell membrane</location>
        <topology evidence="1">Multi-pass membrane protein</topology>
    </subcellularLocation>
</comment>
<evidence type="ECO:0000313" key="10">
    <source>
        <dbReference type="EMBL" id="KAK7586160.1"/>
    </source>
</evidence>
<feature type="transmembrane region" description="Helical" evidence="8">
    <location>
        <begin position="6"/>
        <end position="28"/>
    </location>
</feature>
<dbReference type="GO" id="GO:0022857">
    <property type="term" value="F:transmembrane transporter activity"/>
    <property type="evidence" value="ECO:0007669"/>
    <property type="project" value="InterPro"/>
</dbReference>
<evidence type="ECO:0000256" key="8">
    <source>
        <dbReference type="SAM" id="Phobius"/>
    </source>
</evidence>
<feature type="transmembrane region" description="Helical" evidence="8">
    <location>
        <begin position="776"/>
        <end position="800"/>
    </location>
</feature>
<name>A0AAN9Y4G2_9HEMI</name>
<dbReference type="SUPFAM" id="SSF103473">
    <property type="entry name" value="MFS general substrate transporter"/>
    <property type="match status" value="2"/>
</dbReference>
<dbReference type="PANTHER" id="PTHR48021:SF1">
    <property type="entry name" value="GH07001P-RELATED"/>
    <property type="match status" value="1"/>
</dbReference>
<evidence type="ECO:0000259" key="9">
    <source>
        <dbReference type="PROSITE" id="PS50850"/>
    </source>
</evidence>